<dbReference type="PIRSF" id="PIRSF017233">
    <property type="entry name" value="IKAP"/>
    <property type="match status" value="1"/>
</dbReference>
<dbReference type="GO" id="GO:0033588">
    <property type="term" value="C:elongator holoenzyme complex"/>
    <property type="evidence" value="ECO:0007669"/>
    <property type="project" value="InterPro"/>
</dbReference>
<dbReference type="InterPro" id="IPR056167">
    <property type="entry name" value="A-sol_ELP1"/>
</dbReference>
<dbReference type="SUPFAM" id="SSF69322">
    <property type="entry name" value="Tricorn protease domain 2"/>
    <property type="match status" value="1"/>
</dbReference>
<dbReference type="InterPro" id="IPR015943">
    <property type="entry name" value="WD40/YVTN_repeat-like_dom_sf"/>
</dbReference>
<dbReference type="GO" id="GO:0016020">
    <property type="term" value="C:membrane"/>
    <property type="evidence" value="ECO:0007669"/>
    <property type="project" value="InterPro"/>
</dbReference>
<protein>
    <recommendedName>
        <fullName evidence="1">Elongator complex protein 1</fullName>
    </recommendedName>
</protein>
<dbReference type="Pfam" id="PF23936">
    <property type="entry name" value="HB_ELP1"/>
    <property type="match status" value="1"/>
</dbReference>
<dbReference type="InterPro" id="IPR056164">
    <property type="entry name" value="Beta-prop_ELP1_1st"/>
</dbReference>
<dbReference type="SMART" id="SM00693">
    <property type="entry name" value="DysFN"/>
    <property type="match status" value="1"/>
</dbReference>
<evidence type="ECO:0000313" key="4">
    <source>
        <dbReference type="EMBL" id="CAD7654952.1"/>
    </source>
</evidence>
<feature type="domain" description="Peroxin/Ferlin" evidence="3">
    <location>
        <begin position="1107"/>
        <end position="1164"/>
    </location>
</feature>
<proteinExistence type="predicted"/>
<dbReference type="EMBL" id="OC923602">
    <property type="protein sequence ID" value="CAD7654952.1"/>
    <property type="molecule type" value="Genomic_DNA"/>
</dbReference>
<sequence length="1164" mass="134367">MNNLKLETNDGIVSSDLLSRVKCMTIDTDLNVLYVVNSDNQLISIDVNNKSWTKCCDICLEVDSYEAICVEFMSEERSVFIALTNGHIVVFNTLTNSYETVGCLSDGLQSVAFSLDQELVALLTKNNSLILMNKLLDVLTQKDLNTDEFGCHESVSVNWGSKDTQFHGEGQRDSRRQQQIFKSFSDFDDKVSRISWRSDGLYFVTSFFDSKTNYRKLQVWSRDAVLQYTSECISGLEDLIAWKPSGALIASSQLLPNKHMIVFIEKNGLKHGEFELPFTPNSFKVQLILWSNDSQILLVLGSETVEQLSTQILMLWRQTNYKWDLKQRYDFNNNIIVTANWDPIDANLLHVILSNGQYVRYRWKWSVDCMEGTVATQIREMCFASNKLAVVLMDQTIALFERSAKKETNELNDTFFAITYENMTKESEEVDDNVLAMSSLNDTIGIVVTSGQLLKVNLKDKCITEWTDRNDKKVARSVERGSKIIGATSDAKIVLQMPRGNLETIHPRPLLLDIIMSQLDALELDPNEYLHPILLTFVKKRVSETDNALKRIKSIEDTVIRDKAIKFLLYIININTLFDEALGTYDNDLFLMIASKSQKDPKEYLALLDQLNQIECFEYKCFKIDMHLKRYKKALTHISRLDDHFEECLELIRTHSLYRDSVVLFESQSDDKKSRIWKLYAEYLFNKRYFEESAIAYKRSNDFVNAVKAYQLSGNYCAAIDCVHQCSHQINVKTVAQNLAKHLATIGKHFEASYLLEVYAEDINESIRTVIDGHEWEHALRLMSRTPDKELMDYLKTELLKHFDLVLDLITKSYDTLLKHMNRLEVVRQKQIQRTQEFESYDNFDDKSEIYSETSGLSDSRTNSQKSTSSSLATRKSRKNTKKTEMKKYVLKEGSVDEDVQLIYAINELIKTIDRTQEEGSVDEDVQLIYAINELIKTIDRTQEEVSLLIKTLYNLYYSSEANRIQHEFEILLNLVIKVIKEIWTQTELQDQSEEWSPKYKITDPLIIRAPELRKIDWKLALGLTYTVESSSKEPIQKTTVTQMQCNNLWSVDNCGTVHSLDIKSRQWSQLSYQRLEFKRVSSSPQSLWAIGGDHQIYLYVPATDIPTRVCALTYEHQRWNPLSQFSDSLLPTDRPAFSCADGSLALPKEGFTLPSKCWQWETD</sequence>
<evidence type="ECO:0000259" key="3">
    <source>
        <dbReference type="SMART" id="SM00693"/>
    </source>
</evidence>
<dbReference type="InterPro" id="IPR006614">
    <property type="entry name" value="Peroxin/Ferlin"/>
</dbReference>
<dbReference type="PANTHER" id="PTHR12747:SF0">
    <property type="entry name" value="ELONGATOR COMPLEX PROTEIN 1"/>
    <property type="match status" value="1"/>
</dbReference>
<dbReference type="Proteomes" id="UP000728032">
    <property type="component" value="Unassembled WGS sequence"/>
</dbReference>
<dbReference type="GO" id="GO:0000049">
    <property type="term" value="F:tRNA binding"/>
    <property type="evidence" value="ECO:0007669"/>
    <property type="project" value="TreeGrafter"/>
</dbReference>
<evidence type="ECO:0000256" key="1">
    <source>
        <dbReference type="ARBA" id="ARBA00029535"/>
    </source>
</evidence>
<accession>A0A7R9M7W8</accession>
<dbReference type="InterPro" id="IPR056169">
    <property type="entry name" value="HB_ELP1"/>
</dbReference>
<dbReference type="InterPro" id="IPR006624">
    <property type="entry name" value="Beta-propeller_rpt_TECPR"/>
</dbReference>
<evidence type="ECO:0000313" key="5">
    <source>
        <dbReference type="Proteomes" id="UP000728032"/>
    </source>
</evidence>
<dbReference type="UniPathway" id="UPA00988"/>
<dbReference type="Pfam" id="PF23878">
    <property type="entry name" value="TPR_ELP1"/>
    <property type="match status" value="1"/>
</dbReference>
<dbReference type="PANTHER" id="PTHR12747">
    <property type="entry name" value="ELONGATOR COMPLEX PROTEIN 1"/>
    <property type="match status" value="1"/>
</dbReference>
<dbReference type="EMBL" id="CAJPVJ010008777">
    <property type="protein sequence ID" value="CAG2172139.1"/>
    <property type="molecule type" value="Genomic_DNA"/>
</dbReference>
<reference evidence="4" key="1">
    <citation type="submission" date="2020-11" db="EMBL/GenBank/DDBJ databases">
        <authorList>
            <person name="Tran Van P."/>
        </authorList>
    </citation>
    <scope>NUCLEOTIDE SEQUENCE</scope>
</reference>
<dbReference type="Gene3D" id="2.130.10.10">
    <property type="entry name" value="YVTN repeat-like/Quinoprotein amine dehydrogenase"/>
    <property type="match status" value="1"/>
</dbReference>
<dbReference type="GO" id="GO:0002926">
    <property type="term" value="P:tRNA wobble base 5-methoxycarbonylmethyl-2-thiouridinylation"/>
    <property type="evidence" value="ECO:0007669"/>
    <property type="project" value="TreeGrafter"/>
</dbReference>
<dbReference type="Pfam" id="PF04762">
    <property type="entry name" value="Beta-prop_ELP1_1st"/>
    <property type="match status" value="1"/>
</dbReference>
<feature type="region of interest" description="Disordered" evidence="2">
    <location>
        <begin position="853"/>
        <end position="880"/>
    </location>
</feature>
<organism evidence="4">
    <name type="scientific">Oppiella nova</name>
    <dbReference type="NCBI Taxonomy" id="334625"/>
    <lineage>
        <taxon>Eukaryota</taxon>
        <taxon>Metazoa</taxon>
        <taxon>Ecdysozoa</taxon>
        <taxon>Arthropoda</taxon>
        <taxon>Chelicerata</taxon>
        <taxon>Arachnida</taxon>
        <taxon>Acari</taxon>
        <taxon>Acariformes</taxon>
        <taxon>Sarcoptiformes</taxon>
        <taxon>Oribatida</taxon>
        <taxon>Brachypylina</taxon>
        <taxon>Oppioidea</taxon>
        <taxon>Oppiidae</taxon>
        <taxon>Oppiella</taxon>
    </lineage>
</organism>
<feature type="compositionally biased region" description="Low complexity" evidence="2">
    <location>
        <begin position="858"/>
        <end position="874"/>
    </location>
</feature>
<dbReference type="InterPro" id="IPR056166">
    <property type="entry name" value="TPR_ELP1"/>
</dbReference>
<evidence type="ECO:0000256" key="2">
    <source>
        <dbReference type="SAM" id="MobiDB-lite"/>
    </source>
</evidence>
<keyword evidence="5" id="KW-1185">Reference proteome</keyword>
<gene>
    <name evidence="4" type="ORF">ONB1V03_LOCUS11597</name>
</gene>
<dbReference type="InterPro" id="IPR006849">
    <property type="entry name" value="Elp1"/>
</dbReference>
<dbReference type="Pfam" id="PF23925">
    <property type="entry name" value="A-sol_ELP1"/>
    <property type="match status" value="1"/>
</dbReference>
<dbReference type="GO" id="GO:0005829">
    <property type="term" value="C:cytosol"/>
    <property type="evidence" value="ECO:0007669"/>
    <property type="project" value="TreeGrafter"/>
</dbReference>
<feature type="non-terminal residue" evidence="4">
    <location>
        <position position="1164"/>
    </location>
</feature>
<dbReference type="OrthoDB" id="40048at2759"/>
<name>A0A7R9M7W8_9ACAR</name>
<dbReference type="SMART" id="SM00706">
    <property type="entry name" value="TECPR"/>
    <property type="match status" value="1"/>
</dbReference>
<dbReference type="AlphaFoldDB" id="A0A7R9M7W8"/>